<proteinExistence type="predicted"/>
<keyword evidence="7 8" id="KW-0472">Membrane</keyword>
<evidence type="ECO:0000256" key="8">
    <source>
        <dbReference type="SAM" id="Phobius"/>
    </source>
</evidence>
<evidence type="ECO:0000256" key="5">
    <source>
        <dbReference type="ARBA" id="ARBA00022801"/>
    </source>
</evidence>
<keyword evidence="4 8" id="KW-0812">Transmembrane</keyword>
<keyword evidence="3" id="KW-0645">Protease</keyword>
<dbReference type="OrthoDB" id="2666767at2"/>
<gene>
    <name evidence="9" type="ORF">DFQ01_13724</name>
</gene>
<accession>A0A2V2YGL9</accession>
<dbReference type="InterPro" id="IPR006741">
    <property type="entry name" value="AgrB"/>
</dbReference>
<evidence type="ECO:0000313" key="9">
    <source>
        <dbReference type="EMBL" id="PWV92037.1"/>
    </source>
</evidence>
<dbReference type="GO" id="GO:0009372">
    <property type="term" value="P:quorum sensing"/>
    <property type="evidence" value="ECO:0007669"/>
    <property type="project" value="UniProtKB-KW"/>
</dbReference>
<reference evidence="9 10" key="1">
    <citation type="submission" date="2018-05" db="EMBL/GenBank/DDBJ databases">
        <title>Genomic Encyclopedia of Type Strains, Phase III (KMG-III): the genomes of soil and plant-associated and newly described type strains.</title>
        <authorList>
            <person name="Whitman W."/>
        </authorList>
    </citation>
    <scope>NUCLEOTIDE SEQUENCE [LARGE SCALE GENOMIC DNA]</scope>
    <source>
        <strain evidence="9 10">CECT 5696</strain>
    </source>
</reference>
<protein>
    <submittedName>
        <fullName evidence="9">Accessory gene regulator B</fullName>
    </submittedName>
</protein>
<feature type="transmembrane region" description="Helical" evidence="8">
    <location>
        <begin position="102"/>
        <end position="118"/>
    </location>
</feature>
<dbReference type="AlphaFoldDB" id="A0A2V2YGL9"/>
<feature type="transmembrane region" description="Helical" evidence="8">
    <location>
        <begin position="29"/>
        <end position="50"/>
    </location>
</feature>
<evidence type="ECO:0000256" key="6">
    <source>
        <dbReference type="ARBA" id="ARBA00022989"/>
    </source>
</evidence>
<feature type="transmembrane region" description="Helical" evidence="8">
    <location>
        <begin position="138"/>
        <end position="161"/>
    </location>
</feature>
<name>A0A2V2YGL9_9BACL</name>
<dbReference type="GO" id="GO:0006508">
    <property type="term" value="P:proteolysis"/>
    <property type="evidence" value="ECO:0007669"/>
    <property type="project" value="UniProtKB-KW"/>
</dbReference>
<evidence type="ECO:0000256" key="4">
    <source>
        <dbReference type="ARBA" id="ARBA00022692"/>
    </source>
</evidence>
<dbReference type="GO" id="GO:0016020">
    <property type="term" value="C:membrane"/>
    <property type="evidence" value="ECO:0007669"/>
    <property type="project" value="InterPro"/>
</dbReference>
<dbReference type="Pfam" id="PF04647">
    <property type="entry name" value="AgrB"/>
    <property type="match status" value="1"/>
</dbReference>
<dbReference type="SMART" id="SM00793">
    <property type="entry name" value="AgrB"/>
    <property type="match status" value="1"/>
</dbReference>
<keyword evidence="6 8" id="KW-1133">Transmembrane helix</keyword>
<keyword evidence="5" id="KW-0378">Hydrolase</keyword>
<evidence type="ECO:0000256" key="3">
    <source>
        <dbReference type="ARBA" id="ARBA00022670"/>
    </source>
</evidence>
<dbReference type="EMBL" id="QGTQ01000037">
    <property type="protein sequence ID" value="PWV92037.1"/>
    <property type="molecule type" value="Genomic_DNA"/>
</dbReference>
<keyword evidence="2" id="KW-0673">Quorum sensing</keyword>
<comment type="caution">
    <text evidence="9">The sequence shown here is derived from an EMBL/GenBank/DDBJ whole genome shotgun (WGS) entry which is preliminary data.</text>
</comment>
<keyword evidence="10" id="KW-1185">Reference proteome</keyword>
<dbReference type="GO" id="GO:0008233">
    <property type="term" value="F:peptidase activity"/>
    <property type="evidence" value="ECO:0007669"/>
    <property type="project" value="UniProtKB-KW"/>
</dbReference>
<feature type="transmembrane region" description="Helical" evidence="8">
    <location>
        <begin position="78"/>
        <end position="96"/>
    </location>
</feature>
<organism evidence="9 10">
    <name type="scientific">Paenibacillus cellulosilyticus</name>
    <dbReference type="NCBI Taxonomy" id="375489"/>
    <lineage>
        <taxon>Bacteria</taxon>
        <taxon>Bacillati</taxon>
        <taxon>Bacillota</taxon>
        <taxon>Bacilli</taxon>
        <taxon>Bacillales</taxon>
        <taxon>Paenibacillaceae</taxon>
        <taxon>Paenibacillus</taxon>
    </lineage>
</organism>
<evidence type="ECO:0000256" key="7">
    <source>
        <dbReference type="ARBA" id="ARBA00023136"/>
    </source>
</evidence>
<dbReference type="RefSeq" id="WP_110047162.1">
    <property type="nucleotide sequence ID" value="NZ_CP054613.1"/>
</dbReference>
<evidence type="ECO:0000313" key="10">
    <source>
        <dbReference type="Proteomes" id="UP000246635"/>
    </source>
</evidence>
<dbReference type="Proteomes" id="UP000246635">
    <property type="component" value="Unassembled WGS sequence"/>
</dbReference>
<evidence type="ECO:0000256" key="2">
    <source>
        <dbReference type="ARBA" id="ARBA00022654"/>
    </source>
</evidence>
<evidence type="ECO:0000256" key="1">
    <source>
        <dbReference type="ARBA" id="ARBA00022475"/>
    </source>
</evidence>
<keyword evidence="1" id="KW-1003">Cell membrane</keyword>
<sequence>MLLYLSNKIAVYIKNVVPDHPASVAVLRYSLSFILNTVLIILLTLGMSFVTGRTKEAVIILTAFALLRQVSGGIHLKSGDLCIIVTSAAFTIMSLIDLGSEPIFLLNLFSLLLVLLFSPSRIDRQTRIPKKYYPLLKIISAAFVLTNFYWASATLAITFFAQAATLIRLKGGEQYVEG</sequence>